<gene>
    <name evidence="1" type="ORF">J2739_004277</name>
</gene>
<dbReference type="EMBL" id="JAVDRF010000011">
    <property type="protein sequence ID" value="MDR6538484.1"/>
    <property type="molecule type" value="Genomic_DNA"/>
</dbReference>
<protein>
    <submittedName>
        <fullName evidence="1">Quercetin dioxygenase-like cupin family protein</fullName>
    </submittedName>
</protein>
<evidence type="ECO:0000313" key="2">
    <source>
        <dbReference type="Proteomes" id="UP001184230"/>
    </source>
</evidence>
<dbReference type="Gene3D" id="2.60.120.10">
    <property type="entry name" value="Jelly Rolls"/>
    <property type="match status" value="1"/>
</dbReference>
<sequence length="54" mass="5844">MNTHFVYALRGLIRFRLDGADEAVTVVAGSCLSHPGGVAHNVIGQSHDLEIIER</sequence>
<comment type="caution">
    <text evidence="1">The sequence shown here is derived from an EMBL/GenBank/DDBJ whole genome shotgun (WGS) entry which is preliminary data.</text>
</comment>
<dbReference type="Proteomes" id="UP001184230">
    <property type="component" value="Unassembled WGS sequence"/>
</dbReference>
<dbReference type="InterPro" id="IPR011051">
    <property type="entry name" value="RmlC_Cupin_sf"/>
</dbReference>
<proteinExistence type="predicted"/>
<evidence type="ECO:0000313" key="1">
    <source>
        <dbReference type="EMBL" id="MDR6538484.1"/>
    </source>
</evidence>
<name>A0ABU1NJ51_9BURK</name>
<keyword evidence="2" id="KW-1185">Reference proteome</keyword>
<organism evidence="1 2">
    <name type="scientific">Variovorax soli</name>
    <dbReference type="NCBI Taxonomy" id="376815"/>
    <lineage>
        <taxon>Bacteria</taxon>
        <taxon>Pseudomonadati</taxon>
        <taxon>Pseudomonadota</taxon>
        <taxon>Betaproteobacteria</taxon>
        <taxon>Burkholderiales</taxon>
        <taxon>Comamonadaceae</taxon>
        <taxon>Variovorax</taxon>
    </lineage>
</organism>
<accession>A0ABU1NJ51</accession>
<reference evidence="1 2" key="1">
    <citation type="submission" date="2023-07" db="EMBL/GenBank/DDBJ databases">
        <title>Sorghum-associated microbial communities from plants grown in Nebraska, USA.</title>
        <authorList>
            <person name="Schachtman D."/>
        </authorList>
    </citation>
    <scope>NUCLEOTIDE SEQUENCE [LARGE SCALE GENOMIC DNA]</scope>
    <source>
        <strain evidence="1 2">DS1781</strain>
    </source>
</reference>
<dbReference type="SUPFAM" id="SSF51182">
    <property type="entry name" value="RmlC-like cupins"/>
    <property type="match status" value="1"/>
</dbReference>
<dbReference type="InterPro" id="IPR014710">
    <property type="entry name" value="RmlC-like_jellyroll"/>
</dbReference>